<accession>A0A2C9V5B5</accession>
<gene>
    <name evidence="20" type="ORF">MANES_10G113600</name>
</gene>
<keyword evidence="6" id="KW-0808">Transferase</keyword>
<feature type="domain" description="Protein kinase" evidence="19">
    <location>
        <begin position="361"/>
        <end position="634"/>
    </location>
</feature>
<dbReference type="PANTHER" id="PTHR47982">
    <property type="entry name" value="PROLINE-RICH RECEPTOR-LIKE PROTEIN KINASE PERK4"/>
    <property type="match status" value="1"/>
</dbReference>
<feature type="domain" description="Protein kinase" evidence="19">
    <location>
        <begin position="62"/>
        <end position="331"/>
    </location>
</feature>
<dbReference type="Gene3D" id="3.80.10.10">
    <property type="entry name" value="Ribonuclease Inhibitor"/>
    <property type="match status" value="2"/>
</dbReference>
<dbReference type="Gene3D" id="1.10.510.10">
    <property type="entry name" value="Transferase(Phosphotransferase) domain 1"/>
    <property type="match status" value="2"/>
</dbReference>
<dbReference type="InterPro" id="IPR047117">
    <property type="entry name" value="PERK1-13-like"/>
</dbReference>
<dbReference type="InterPro" id="IPR002182">
    <property type="entry name" value="NB-ARC"/>
</dbReference>
<protein>
    <recommendedName>
        <fullName evidence="3">non-specific serine/threonine protein kinase</fullName>
        <ecNumber evidence="3">2.7.11.1</ecNumber>
    </recommendedName>
</protein>
<feature type="binding site" evidence="17">
    <location>
        <position position="90"/>
    </location>
    <ligand>
        <name>ATP</name>
        <dbReference type="ChEBI" id="CHEBI:30616"/>
    </ligand>
</feature>
<comment type="subcellular location">
    <subcellularLocation>
        <location evidence="1">Cell membrane</location>
        <topology evidence="1">Single-pass membrane protein</topology>
    </subcellularLocation>
</comment>
<dbReference type="Gene3D" id="3.40.50.300">
    <property type="entry name" value="P-loop containing nucleotide triphosphate hydrolases"/>
    <property type="match status" value="1"/>
</dbReference>
<evidence type="ECO:0000256" key="2">
    <source>
        <dbReference type="ARBA" id="ARBA00008171"/>
    </source>
</evidence>
<comment type="catalytic activity">
    <reaction evidence="15">
        <text>L-threonyl-[protein] + ATP = O-phospho-L-threonyl-[protein] + ADP + H(+)</text>
        <dbReference type="Rhea" id="RHEA:46608"/>
        <dbReference type="Rhea" id="RHEA-COMP:11060"/>
        <dbReference type="Rhea" id="RHEA-COMP:11605"/>
        <dbReference type="ChEBI" id="CHEBI:15378"/>
        <dbReference type="ChEBI" id="CHEBI:30013"/>
        <dbReference type="ChEBI" id="CHEBI:30616"/>
        <dbReference type="ChEBI" id="CHEBI:61977"/>
        <dbReference type="ChEBI" id="CHEBI:456216"/>
        <dbReference type="EC" id="2.7.11.1"/>
    </reaction>
</comment>
<evidence type="ECO:0000256" key="18">
    <source>
        <dbReference type="SAM" id="MobiDB-lite"/>
    </source>
</evidence>
<dbReference type="Pfam" id="PF23247">
    <property type="entry name" value="LRR_RPS2"/>
    <property type="match status" value="1"/>
</dbReference>
<comment type="catalytic activity">
    <reaction evidence="16">
        <text>L-seryl-[protein] + ATP = O-phospho-L-seryl-[protein] + ADP + H(+)</text>
        <dbReference type="Rhea" id="RHEA:17989"/>
        <dbReference type="Rhea" id="RHEA-COMP:9863"/>
        <dbReference type="Rhea" id="RHEA-COMP:11604"/>
        <dbReference type="ChEBI" id="CHEBI:15378"/>
        <dbReference type="ChEBI" id="CHEBI:29999"/>
        <dbReference type="ChEBI" id="CHEBI:30616"/>
        <dbReference type="ChEBI" id="CHEBI:83421"/>
        <dbReference type="ChEBI" id="CHEBI:456216"/>
        <dbReference type="EC" id="2.7.11.1"/>
    </reaction>
</comment>
<dbReference type="SUPFAM" id="SSF56112">
    <property type="entry name" value="Protein kinase-like (PK-like)"/>
    <property type="match status" value="2"/>
</dbReference>
<dbReference type="Pfam" id="PF23598">
    <property type="entry name" value="LRR_14"/>
    <property type="match status" value="1"/>
</dbReference>
<dbReference type="Gene3D" id="3.30.200.20">
    <property type="entry name" value="Phosphorylase Kinase, domain 1"/>
    <property type="match status" value="2"/>
</dbReference>
<evidence type="ECO:0000256" key="1">
    <source>
        <dbReference type="ARBA" id="ARBA00004162"/>
    </source>
</evidence>
<dbReference type="PROSITE" id="PS00107">
    <property type="entry name" value="PROTEIN_KINASE_ATP"/>
    <property type="match status" value="1"/>
</dbReference>
<keyword evidence="14" id="KW-0472">Membrane</keyword>
<feature type="region of interest" description="Disordered" evidence="18">
    <location>
        <begin position="1"/>
        <end position="40"/>
    </location>
</feature>
<evidence type="ECO:0000313" key="20">
    <source>
        <dbReference type="EMBL" id="OAY39668.1"/>
    </source>
</evidence>
<dbReference type="GO" id="GO:0006952">
    <property type="term" value="P:defense response"/>
    <property type="evidence" value="ECO:0007669"/>
    <property type="project" value="UniProtKB-KW"/>
</dbReference>
<dbReference type="FunFam" id="1.10.510.10:FF:001023">
    <property type="entry name" value="Os07g0541700 protein"/>
    <property type="match status" value="1"/>
</dbReference>
<name>A0A2C9V5B5_MANES</name>
<evidence type="ECO:0000256" key="14">
    <source>
        <dbReference type="ARBA" id="ARBA00023136"/>
    </source>
</evidence>
<organism evidence="20">
    <name type="scientific">Manihot esculenta</name>
    <name type="common">Cassava</name>
    <name type="synonym">Jatropha manihot</name>
    <dbReference type="NCBI Taxonomy" id="3983"/>
    <lineage>
        <taxon>Eukaryota</taxon>
        <taxon>Viridiplantae</taxon>
        <taxon>Streptophyta</taxon>
        <taxon>Embryophyta</taxon>
        <taxon>Tracheophyta</taxon>
        <taxon>Spermatophyta</taxon>
        <taxon>Magnoliopsida</taxon>
        <taxon>eudicotyledons</taxon>
        <taxon>Gunneridae</taxon>
        <taxon>Pentapetalae</taxon>
        <taxon>rosids</taxon>
        <taxon>fabids</taxon>
        <taxon>Malpighiales</taxon>
        <taxon>Euphorbiaceae</taxon>
        <taxon>Crotonoideae</taxon>
        <taxon>Manihoteae</taxon>
        <taxon>Manihot</taxon>
    </lineage>
</organism>
<dbReference type="GO" id="GO:0043531">
    <property type="term" value="F:ADP binding"/>
    <property type="evidence" value="ECO:0007669"/>
    <property type="project" value="InterPro"/>
</dbReference>
<dbReference type="InterPro" id="IPR032675">
    <property type="entry name" value="LRR_dom_sf"/>
</dbReference>
<dbReference type="GO" id="GO:0004674">
    <property type="term" value="F:protein serine/threonine kinase activity"/>
    <property type="evidence" value="ECO:0007669"/>
    <property type="project" value="UniProtKB-KW"/>
</dbReference>
<evidence type="ECO:0000256" key="7">
    <source>
        <dbReference type="ARBA" id="ARBA00022692"/>
    </source>
</evidence>
<sequence>MNIAEDKMASTESNSPSAPGEKQSVSPSQHTDLTESTSSENFQADTLRKFSYSELAEATNSFSNSVCLGGGTFGIVYRGCLPIGDFAVKKLYYTGDGQHIEEFENRINVIGMARHRHLVSLIGYCCEEYDRLLVLEFVPNRSLRFHLRDAERRSKLKWSKRMKIAIGSAKGLKYLHEYCEPKIIHGGIKSDNILLDRNFEPKVADFGLAILLEGYDAARIYVDSNISDLEKISELDIYSFGVTLLELITGRKIYEDEYIVKWARPLIIKRGSINVDYNSLVDSTLKGEYDQSEMERIIYCIAASVYRPWKLRPRMRQILKALEGVISHKELWIEYGSSEDFEAHGPRKFIFGELLFATDHFSNKNLIRIGDFGNVYEGILPNGEMVAIKKLRYFDEQPEEEFENQIMAVGKVRHPNLVRLIGYCCEGYLKFLVLEFIPNKSLGFHLSDTESRSNLKWSTRMKIAIESAKGLEYLHEHYPHSQIKANDIFLDENFTPKIVDFWHAEFFPKTDPRRISADRKEASIYTDLKISDSQSIFDRSEIYSFGVVLLELITGRRNKDIVNWARPLIIKGDSINVDYDGLVDSTLKGQYDQSEVERIIYCIAASIYTPSSKLRPKMGQILEALEGLIPHQQLWAVEEHKEITEVSNQLWSKATPSQGTGPKIMQIQEMPAESNYSALEPAAMLSETSLEATAQSAIPPSRLMKIYHILNKIVSRIKNSNVSTIGVYGGEGIGKTTLSEALKIQPAIRDMFHFVIWVSVPKVWNLREVQLQIGRQLPLSGKKRINKYTLMSFLESVKFILILDGVNGFISLNIVGIPEPTPENGSKIVLTARSAEVCDRMSADLKINLEDLFRELFCENVGEIVYSFKLQPLAPKVVDLCCNHSHAIFLMSKALKDESDVRVWKNAVDMLSRQPASPEQEIENIMVNILKFSYDRLPDDTTRRCLKNCALFFEKQEIARESLIDNWISDDLMDMYQKGQKVIETLVTAGLLESSEDGQVFKLHEIDSSLLLEHVFPSRLFLRRKGSTLTELLMDENWENSDEIYLMDNELTELSEKLSSQAQALFLQRNLKLRKISDTFFQDMLALQILNLSVTSIKFLPDSLFGLVNLKRLSLNRCVLLKLLPSRVGDLSCLEVLHLEGTAIVALPREVEHLKNLTSLKVSFREPVIFDHPKKMIPDGVIKKLSKLKKLRIDVSPEDGRWKASVVSIVLEVCTLTTLDTLQFYFPNVKLLSQINWDTTPTSPPLSHFKFIVGDHTNRIICRLPHDVDVELGRYDKCLKYVNGEGAPEEIKKVLRHTSAFFLDRNMSVEKLSEFEISNMMQLKCCVAGECDKLQTIIEGDQMVTSASGEVELGLESLEYLYIYYAKSLRSICEGRLDNSSFKKLKYLTLHMCPELTIIFMPELLVNLSSLEELIVDDCSEVKSLVHCKDNEHEIKHILPALKKISFHFLPELDSISDVVSIAPRIEWMDFYYCPNLKSLPISKAIHTKLRQIKGEESWWQSLEWQNNEQDSNWEDIFTPVDEWD</sequence>
<comment type="similarity">
    <text evidence="2">Belongs to the protein kinase superfamily. TKL Ser/Thr protein kinase family. ROCO subfamily.</text>
</comment>
<evidence type="ECO:0000256" key="8">
    <source>
        <dbReference type="ARBA" id="ARBA00022737"/>
    </source>
</evidence>
<dbReference type="Pfam" id="PF07714">
    <property type="entry name" value="PK_Tyr_Ser-Thr"/>
    <property type="match status" value="2"/>
</dbReference>
<dbReference type="InterPro" id="IPR036388">
    <property type="entry name" value="WH-like_DNA-bd_sf"/>
</dbReference>
<keyword evidence="11" id="KW-0611">Plant defense</keyword>
<keyword evidence="13" id="KW-1133">Transmembrane helix</keyword>
<keyword evidence="10" id="KW-0418">Kinase</keyword>
<dbReference type="InterPro" id="IPR001245">
    <property type="entry name" value="Ser-Thr/Tyr_kinase_cat_dom"/>
</dbReference>
<evidence type="ECO:0000256" key="10">
    <source>
        <dbReference type="ARBA" id="ARBA00022777"/>
    </source>
</evidence>
<keyword evidence="9 17" id="KW-0547">Nucleotide-binding</keyword>
<dbReference type="EMBL" id="CM004396">
    <property type="protein sequence ID" value="OAY39668.1"/>
    <property type="molecule type" value="Genomic_DNA"/>
</dbReference>
<keyword evidence="4" id="KW-1003">Cell membrane</keyword>
<evidence type="ECO:0000256" key="15">
    <source>
        <dbReference type="ARBA" id="ARBA00047899"/>
    </source>
</evidence>
<dbReference type="SUPFAM" id="SSF52540">
    <property type="entry name" value="P-loop containing nucleoside triphosphate hydrolases"/>
    <property type="match status" value="1"/>
</dbReference>
<dbReference type="GO" id="GO:0005886">
    <property type="term" value="C:plasma membrane"/>
    <property type="evidence" value="ECO:0000318"/>
    <property type="project" value="GO_Central"/>
</dbReference>
<evidence type="ECO:0000256" key="13">
    <source>
        <dbReference type="ARBA" id="ARBA00022989"/>
    </source>
</evidence>
<dbReference type="PROSITE" id="PS50011">
    <property type="entry name" value="PROTEIN_KINASE_DOM"/>
    <property type="match status" value="2"/>
</dbReference>
<dbReference type="SUPFAM" id="SSF52058">
    <property type="entry name" value="L domain-like"/>
    <property type="match status" value="1"/>
</dbReference>
<evidence type="ECO:0000256" key="12">
    <source>
        <dbReference type="ARBA" id="ARBA00022840"/>
    </source>
</evidence>
<evidence type="ECO:0000256" key="4">
    <source>
        <dbReference type="ARBA" id="ARBA00022475"/>
    </source>
</evidence>
<evidence type="ECO:0000256" key="9">
    <source>
        <dbReference type="ARBA" id="ARBA00022741"/>
    </source>
</evidence>
<reference evidence="20" key="1">
    <citation type="submission" date="2016-02" db="EMBL/GenBank/DDBJ databases">
        <title>WGS assembly of Manihot esculenta.</title>
        <authorList>
            <person name="Bredeson J.V."/>
            <person name="Prochnik S.E."/>
            <person name="Lyons J.B."/>
            <person name="Schmutz J."/>
            <person name="Grimwood J."/>
            <person name="Vrebalov J."/>
            <person name="Bart R.S."/>
            <person name="Amuge T."/>
            <person name="Ferguson M.E."/>
            <person name="Green R."/>
            <person name="Putnam N."/>
            <person name="Stites J."/>
            <person name="Rounsley S."/>
            <person name="Rokhsar D.S."/>
        </authorList>
    </citation>
    <scope>NUCLEOTIDE SEQUENCE [LARGE SCALE GENOMIC DNA]</scope>
    <source>
        <tissue evidence="20">Leaf</tissue>
    </source>
</reference>
<dbReference type="InterPro" id="IPR057135">
    <property type="entry name" value="At4g27190-like_LRR"/>
</dbReference>
<evidence type="ECO:0000259" key="19">
    <source>
        <dbReference type="PROSITE" id="PS50011"/>
    </source>
</evidence>
<dbReference type="Gene3D" id="1.10.10.10">
    <property type="entry name" value="Winged helix-like DNA-binding domain superfamily/Winged helix DNA-binding domain"/>
    <property type="match status" value="1"/>
</dbReference>
<evidence type="ECO:0000256" key="17">
    <source>
        <dbReference type="PROSITE-ProRule" id="PRU10141"/>
    </source>
</evidence>
<dbReference type="InterPro" id="IPR055414">
    <property type="entry name" value="LRR_R13L4/SHOC2-like"/>
</dbReference>
<dbReference type="PANTHER" id="PTHR47982:SF40">
    <property type="entry name" value="NON-SPECIFIC SERINE_THREONINE PROTEIN KINASE"/>
    <property type="match status" value="1"/>
</dbReference>
<evidence type="ECO:0000256" key="6">
    <source>
        <dbReference type="ARBA" id="ARBA00022679"/>
    </source>
</evidence>
<keyword evidence="5" id="KW-0723">Serine/threonine-protein kinase</keyword>
<dbReference type="EC" id="2.7.11.1" evidence="3"/>
<evidence type="ECO:0000256" key="3">
    <source>
        <dbReference type="ARBA" id="ARBA00012513"/>
    </source>
</evidence>
<dbReference type="InterPro" id="IPR011009">
    <property type="entry name" value="Kinase-like_dom_sf"/>
</dbReference>
<keyword evidence="8" id="KW-0677">Repeat</keyword>
<proteinExistence type="inferred from homology"/>
<evidence type="ECO:0000256" key="11">
    <source>
        <dbReference type="ARBA" id="ARBA00022821"/>
    </source>
</evidence>
<evidence type="ECO:0000256" key="16">
    <source>
        <dbReference type="ARBA" id="ARBA00048679"/>
    </source>
</evidence>
<keyword evidence="7" id="KW-0812">Transmembrane</keyword>
<dbReference type="PRINTS" id="PR00364">
    <property type="entry name" value="DISEASERSIST"/>
</dbReference>
<dbReference type="InterPro" id="IPR027417">
    <property type="entry name" value="P-loop_NTPase"/>
</dbReference>
<dbReference type="InterPro" id="IPR000719">
    <property type="entry name" value="Prot_kinase_dom"/>
</dbReference>
<dbReference type="Pfam" id="PF00931">
    <property type="entry name" value="NB-ARC"/>
    <property type="match status" value="1"/>
</dbReference>
<keyword evidence="12 17" id="KW-0067">ATP-binding</keyword>
<dbReference type="InterPro" id="IPR017441">
    <property type="entry name" value="Protein_kinase_ATP_BS"/>
</dbReference>
<dbReference type="GO" id="GO:0005524">
    <property type="term" value="F:ATP binding"/>
    <property type="evidence" value="ECO:0007669"/>
    <property type="project" value="UniProtKB-UniRule"/>
</dbReference>
<feature type="compositionally biased region" description="Polar residues" evidence="18">
    <location>
        <begin position="10"/>
        <end position="40"/>
    </location>
</feature>
<evidence type="ECO:0000256" key="5">
    <source>
        <dbReference type="ARBA" id="ARBA00022527"/>
    </source>
</evidence>